<evidence type="ECO:0000313" key="2">
    <source>
        <dbReference type="EMBL" id="SDR27444.1"/>
    </source>
</evidence>
<dbReference type="SUPFAM" id="SSF52091">
    <property type="entry name" value="SpoIIaa-like"/>
    <property type="match status" value="1"/>
</dbReference>
<gene>
    <name evidence="2" type="ORF">SAMN04489764_4682</name>
</gene>
<protein>
    <submittedName>
        <fullName evidence="2">Anti-anti-sigma factor</fullName>
    </submittedName>
</protein>
<dbReference type="CDD" id="cd07043">
    <property type="entry name" value="STAS_anti-anti-sigma_factors"/>
    <property type="match status" value="1"/>
</dbReference>
<accession>A0A1H1HPT1</accession>
<dbReference type="InterPro" id="IPR002645">
    <property type="entry name" value="STAS_dom"/>
</dbReference>
<dbReference type="Gene3D" id="3.30.750.24">
    <property type="entry name" value="STAS domain"/>
    <property type="match status" value="1"/>
</dbReference>
<dbReference type="STRING" id="35622.SAMN04489764_4682"/>
<dbReference type="Pfam" id="PF13466">
    <property type="entry name" value="STAS_2"/>
    <property type="match status" value="1"/>
</dbReference>
<dbReference type="InterPro" id="IPR058548">
    <property type="entry name" value="MlaB-like_STAS"/>
</dbReference>
<dbReference type="AlphaFoldDB" id="A0A1H1HPT1"/>
<evidence type="ECO:0000259" key="1">
    <source>
        <dbReference type="PROSITE" id="PS50801"/>
    </source>
</evidence>
<dbReference type="InterPro" id="IPR036513">
    <property type="entry name" value="STAS_dom_sf"/>
</dbReference>
<evidence type="ECO:0000313" key="3">
    <source>
        <dbReference type="Proteomes" id="UP000217103"/>
    </source>
</evidence>
<dbReference type="EMBL" id="FNKK01000002">
    <property type="protein sequence ID" value="SDR27444.1"/>
    <property type="molecule type" value="Genomic_DNA"/>
</dbReference>
<name>A0A1H1HPT1_9ACTN</name>
<dbReference type="Proteomes" id="UP000217103">
    <property type="component" value="Unassembled WGS sequence"/>
</dbReference>
<reference evidence="2 3" key="1">
    <citation type="submission" date="2016-10" db="EMBL/GenBank/DDBJ databases">
        <authorList>
            <person name="de Groot N.N."/>
        </authorList>
    </citation>
    <scope>NUCLEOTIDE SEQUENCE [LARGE SCALE GENOMIC DNA]</scope>
    <source>
        <strain evidence="2 3">DSM 43794</strain>
    </source>
</reference>
<feature type="domain" description="STAS" evidence="1">
    <location>
        <begin position="25"/>
        <end position="118"/>
    </location>
</feature>
<keyword evidence="3" id="KW-1185">Reference proteome</keyword>
<dbReference type="PANTHER" id="PTHR33495">
    <property type="entry name" value="ANTI-SIGMA FACTOR ANTAGONIST TM_1081-RELATED-RELATED"/>
    <property type="match status" value="1"/>
</dbReference>
<proteinExistence type="predicted"/>
<dbReference type="PANTHER" id="PTHR33495:SF2">
    <property type="entry name" value="ANTI-SIGMA FACTOR ANTAGONIST TM_1081-RELATED"/>
    <property type="match status" value="1"/>
</dbReference>
<dbReference type="RefSeq" id="WP_165634857.1">
    <property type="nucleotide sequence ID" value="NZ_FNKK01000002.1"/>
</dbReference>
<dbReference type="GO" id="GO:0043856">
    <property type="term" value="F:anti-sigma factor antagonist activity"/>
    <property type="evidence" value="ECO:0007669"/>
    <property type="project" value="TreeGrafter"/>
</dbReference>
<sequence length="118" mass="12832">MNAHHTCSFPFLDVARRVDEFGDPVFVVRGELDIATASILEAALSEAAVPKEDGAPHRIDVDLRGVRFMDAAGLNALIKVDNLARLHGARLRIRGSSHSVNRLLGITRMDARFCVPSG</sequence>
<dbReference type="PROSITE" id="PS50801">
    <property type="entry name" value="STAS"/>
    <property type="match status" value="1"/>
</dbReference>
<organism evidence="2 3">
    <name type="scientific">Thermostaphylospora chromogena</name>
    <dbReference type="NCBI Taxonomy" id="35622"/>
    <lineage>
        <taxon>Bacteria</taxon>
        <taxon>Bacillati</taxon>
        <taxon>Actinomycetota</taxon>
        <taxon>Actinomycetes</taxon>
        <taxon>Streptosporangiales</taxon>
        <taxon>Thermomonosporaceae</taxon>
        <taxon>Thermostaphylospora</taxon>
    </lineage>
</organism>